<dbReference type="GO" id="GO:0005615">
    <property type="term" value="C:extracellular space"/>
    <property type="evidence" value="ECO:0007669"/>
    <property type="project" value="TreeGrafter"/>
</dbReference>
<dbReference type="PROSITE" id="PS52035">
    <property type="entry name" value="PEPTIDASE_M14"/>
    <property type="match status" value="1"/>
</dbReference>
<dbReference type="InterPro" id="IPR008979">
    <property type="entry name" value="Galactose-bd-like_sf"/>
</dbReference>
<dbReference type="Proteomes" id="UP000515129">
    <property type="component" value="Chromosome 8"/>
</dbReference>
<dbReference type="InterPro" id="IPR000421">
    <property type="entry name" value="FA58C"/>
</dbReference>
<feature type="domain" description="Peptidase M14" evidence="8">
    <location>
        <begin position="577"/>
        <end position="1026"/>
    </location>
</feature>
<feature type="compositionally biased region" description="Low complexity" evidence="4">
    <location>
        <begin position="194"/>
        <end position="206"/>
    </location>
</feature>
<keyword evidence="5" id="KW-0732">Signal</keyword>
<dbReference type="Gene3D" id="2.60.40.10">
    <property type="entry name" value="Immunoglobulins"/>
    <property type="match status" value="1"/>
</dbReference>
<dbReference type="Gene3D" id="2.60.120.260">
    <property type="entry name" value="Galactose-binding domain-like"/>
    <property type="match status" value="1"/>
</dbReference>
<feature type="signal peptide" evidence="5">
    <location>
        <begin position="1"/>
        <end position="26"/>
    </location>
</feature>
<gene>
    <name evidence="10" type="primary">LOC113107347</name>
</gene>
<organism evidence="9 10">
    <name type="scientific">Carassius auratus</name>
    <name type="common">Goldfish</name>
    <dbReference type="NCBI Taxonomy" id="7957"/>
    <lineage>
        <taxon>Eukaryota</taxon>
        <taxon>Metazoa</taxon>
        <taxon>Chordata</taxon>
        <taxon>Craniata</taxon>
        <taxon>Vertebrata</taxon>
        <taxon>Euteleostomi</taxon>
        <taxon>Actinopterygii</taxon>
        <taxon>Neopterygii</taxon>
        <taxon>Teleostei</taxon>
        <taxon>Ostariophysi</taxon>
        <taxon>Cypriniformes</taxon>
        <taxon>Cyprinidae</taxon>
        <taxon>Cyprininae</taxon>
        <taxon>Carassius</taxon>
    </lineage>
</organism>
<feature type="region of interest" description="Disordered" evidence="4">
    <location>
        <begin position="1185"/>
        <end position="1207"/>
    </location>
</feature>
<dbReference type="GO" id="GO:0008270">
    <property type="term" value="F:zinc ion binding"/>
    <property type="evidence" value="ECO:0007669"/>
    <property type="project" value="InterPro"/>
</dbReference>
<dbReference type="GO" id="GO:0004181">
    <property type="term" value="F:metallocarboxypeptidase activity"/>
    <property type="evidence" value="ECO:0007669"/>
    <property type="project" value="InterPro"/>
</dbReference>
<dbReference type="RefSeq" id="XP_026125574.1">
    <property type="nucleotide sequence ID" value="XM_026269789.1"/>
</dbReference>
<dbReference type="InterPro" id="IPR050753">
    <property type="entry name" value="Peptidase_M14_domain"/>
</dbReference>
<dbReference type="Gene3D" id="3.40.630.10">
    <property type="entry name" value="Zn peptidases"/>
    <property type="match status" value="2"/>
</dbReference>
<evidence type="ECO:0000256" key="4">
    <source>
        <dbReference type="SAM" id="MobiDB-lite"/>
    </source>
</evidence>
<dbReference type="GeneID" id="113107347"/>
<dbReference type="SMART" id="SM00231">
    <property type="entry name" value="FA58C"/>
    <property type="match status" value="1"/>
</dbReference>
<keyword evidence="9" id="KW-1185">Reference proteome</keyword>
<dbReference type="SUPFAM" id="SSF48726">
    <property type="entry name" value="Immunoglobulin"/>
    <property type="match status" value="1"/>
</dbReference>
<dbReference type="Gene3D" id="2.60.40.1120">
    <property type="entry name" value="Carboxypeptidase-like, regulatory domain"/>
    <property type="match status" value="1"/>
</dbReference>
<dbReference type="PRINTS" id="PR00765">
    <property type="entry name" value="CRBOXYPTASEA"/>
</dbReference>
<comment type="caution">
    <text evidence="3">Lacks conserved residue(s) required for the propagation of feature annotation.</text>
</comment>
<dbReference type="Pfam" id="PF13620">
    <property type="entry name" value="CarboxypepD_reg"/>
    <property type="match status" value="1"/>
</dbReference>
<evidence type="ECO:0000256" key="5">
    <source>
        <dbReference type="SAM" id="SignalP"/>
    </source>
</evidence>
<dbReference type="PROSITE" id="PS01286">
    <property type="entry name" value="FA58C_2"/>
    <property type="match status" value="1"/>
</dbReference>
<dbReference type="InterPro" id="IPR003599">
    <property type="entry name" value="Ig_sub"/>
</dbReference>
<dbReference type="PANTHER" id="PTHR11532">
    <property type="entry name" value="PROTEASE M14 CARBOXYPEPTIDASE"/>
    <property type="match status" value="1"/>
</dbReference>
<name>A0A6P6PX08_CARAU</name>
<feature type="domain" description="Ig-like" evidence="7">
    <location>
        <begin position="52"/>
        <end position="142"/>
    </location>
</feature>
<evidence type="ECO:0000256" key="2">
    <source>
        <dbReference type="ARBA" id="ARBA00023180"/>
    </source>
</evidence>
<dbReference type="SMART" id="SM00409">
    <property type="entry name" value="IG"/>
    <property type="match status" value="1"/>
</dbReference>
<feature type="compositionally biased region" description="Basic and acidic residues" evidence="4">
    <location>
        <begin position="342"/>
        <end position="381"/>
    </location>
</feature>
<evidence type="ECO:0000313" key="9">
    <source>
        <dbReference type="Proteomes" id="UP000515129"/>
    </source>
</evidence>
<evidence type="ECO:0000256" key="1">
    <source>
        <dbReference type="ARBA" id="ARBA00005988"/>
    </source>
</evidence>
<dbReference type="AlphaFoldDB" id="A0A6P6PX08"/>
<evidence type="ECO:0000259" key="6">
    <source>
        <dbReference type="PROSITE" id="PS50022"/>
    </source>
</evidence>
<dbReference type="GO" id="GO:0000977">
    <property type="term" value="F:RNA polymerase II transcription regulatory region sequence-specific DNA binding"/>
    <property type="evidence" value="ECO:0007669"/>
    <property type="project" value="TreeGrafter"/>
</dbReference>
<dbReference type="SUPFAM" id="SSF49464">
    <property type="entry name" value="Carboxypeptidase regulatory domain-like"/>
    <property type="match status" value="1"/>
</dbReference>
<feature type="region of interest" description="Disordered" evidence="4">
    <location>
        <begin position="796"/>
        <end position="821"/>
    </location>
</feature>
<feature type="region of interest" description="Disordered" evidence="4">
    <location>
        <begin position="231"/>
        <end position="295"/>
    </location>
</feature>
<dbReference type="PROSITE" id="PS50022">
    <property type="entry name" value="FA58C_3"/>
    <property type="match status" value="1"/>
</dbReference>
<dbReference type="SUPFAM" id="SSF53187">
    <property type="entry name" value="Zn-dependent exopeptidases"/>
    <property type="match status" value="2"/>
</dbReference>
<feature type="chain" id="PRO_5028341443" evidence="5">
    <location>
        <begin position="27"/>
        <end position="1242"/>
    </location>
</feature>
<dbReference type="PROSITE" id="PS50835">
    <property type="entry name" value="IG_LIKE"/>
    <property type="match status" value="1"/>
</dbReference>
<dbReference type="PROSITE" id="PS00132">
    <property type="entry name" value="CARBOXYPEPT_ZN_1"/>
    <property type="match status" value="1"/>
</dbReference>
<feature type="compositionally biased region" description="Basic and acidic residues" evidence="4">
    <location>
        <begin position="863"/>
        <end position="904"/>
    </location>
</feature>
<accession>A0A6P6PX08</accession>
<dbReference type="InterPro" id="IPR007110">
    <property type="entry name" value="Ig-like_dom"/>
</dbReference>
<feature type="compositionally biased region" description="Low complexity" evidence="4">
    <location>
        <begin position="1185"/>
        <end position="1199"/>
    </location>
</feature>
<sequence>MLVLRDQTALSVLCLSLLVRFWTVNGLTEHINSEISHTAPDQNVEDRRADLPQVKIIPSYAKIQVGRDKRLMCKVDGGAKDIDWFSPNGEKILVRRDNLEVRDHGNSLSSLIVLNANLNNAGIYKCVARNGDTESQATVKLDIVSKRTRREAEREGRGKRQKEPKPSKKPKGEKKNKGERGGKKKGKKNREETTTMTTTTVAPTTTVVPEYDEDYYNPEPDQYWDEEFPAETTTATNPTDPPTEKTTGFPTDFPPHIDDYSSPNPDSYDDYWKVDEPTPTSSVIAGRPPDEGDDYWDARYEVAENIPFPDGEISSTDNDWHYTTTEEPTIPPFENNWYEEYEYGHERKLEEDREREREKERKEQEEKEREERRYEEEEERKPRIHKPPPRVYREPKICPPLGMESHRIDNDQLLTSSVYQHRYGSHRARLNIQASGDEDDMNGGAWCANPEEKVHWIELDARTVTEFTGVITQGRDDPLESDYVSSYYVAFSNDSREWTVLDDGYAEWLFFGNSDKNTPVLSQFMEPVVARYIRILPQSWNGTMCMRMEVLGCPVPDPLSQYQSQNEVTHRDDLDYTHHNYLDMEKLMKSISDECPNITRFYSLGKSFKGLEIYAMEITDNPGMHETGEPEFRYTAGYHGNEVLGREVLLMLMQYLCREYKDGNPRVRHLVDETRIHLVPSVNPDGHMKAFEKGSELGSWTLGHWTEDGHDIFQNFPDLNNILWDAEDKGMVPKLMPNHHVPIPEGILSSNGSVAVETFALISWMKSHPFVLGANLQGGERLVTYPFDMRRLTKESEEMEKKLNSRANRRKRQYEEEEEEPNPYLHIGYHQESYSGPQENAYNQENYGYHQESYGYHHQNQGYHEESQGYHDESQGYHDENQGYHDESQRYHHEDHSEGHHEGYQEGYSEGYREGYGEGEPEEEIRVIEDQSLFRWLAISYASTHRTMTQNFQGGCHADDPTGGLGIVNRAKWKPIPGSMNDFSYLHTNCFELSIFLGCDKFPHQSELLREWENNREALLTFMTQVHRGIKGVVRDKEGNPISNATVSVEGVNHDVRTGESGDYWRLLNPGEYRVTARAEGYSPFTRLCVVGFDPGATLCNFDLNKSNWDRIKQIMALHGNRPIRLLNSGNRGSGQRYTYSTNQIPNGNGGDIKRARLHRLRLMRIRRLRQQRLLASITTTLPTTTTTTTTTTTVPPTTESTSPWFDSWPLGETFEENTTPPEEIELTDSLDYDYNYNIDDY</sequence>
<evidence type="ECO:0000259" key="7">
    <source>
        <dbReference type="PROSITE" id="PS50835"/>
    </source>
</evidence>
<protein>
    <submittedName>
        <fullName evidence="10">Inactive carboxypeptidase-like protein X2</fullName>
    </submittedName>
</protein>
<dbReference type="PANTHER" id="PTHR11532:SF48">
    <property type="entry name" value="ADIPOCYTE ENHANCER-BINDING PROTEIN 1"/>
    <property type="match status" value="1"/>
</dbReference>
<dbReference type="GO" id="GO:0001227">
    <property type="term" value="F:DNA-binding transcription repressor activity, RNA polymerase II-specific"/>
    <property type="evidence" value="ECO:0007669"/>
    <property type="project" value="TreeGrafter"/>
</dbReference>
<keyword evidence="2" id="KW-0325">Glycoprotein</keyword>
<feature type="domain" description="F5/8 type C" evidence="6">
    <location>
        <begin position="396"/>
        <end position="553"/>
    </location>
</feature>
<dbReference type="FunFam" id="2.60.40.1120:FF:000007">
    <property type="entry name" value="Carboxypeptidase X, M14 family member 2"/>
    <property type="match status" value="1"/>
</dbReference>
<feature type="region of interest" description="Disordered" evidence="4">
    <location>
        <begin position="308"/>
        <end position="394"/>
    </location>
</feature>
<dbReference type="KEGG" id="caua:113107347"/>
<feature type="compositionally biased region" description="Low complexity" evidence="4">
    <location>
        <begin position="323"/>
        <end position="334"/>
    </location>
</feature>
<feature type="region of interest" description="Disordered" evidence="4">
    <location>
        <begin position="863"/>
        <end position="917"/>
    </location>
</feature>
<dbReference type="InterPro" id="IPR008969">
    <property type="entry name" value="CarboxyPept-like_regulatory"/>
</dbReference>
<comment type="similarity">
    <text evidence="1 3">Belongs to the peptidase M14 family.</text>
</comment>
<dbReference type="OrthoDB" id="10249045at2759"/>
<dbReference type="GO" id="GO:0006518">
    <property type="term" value="P:peptide metabolic process"/>
    <property type="evidence" value="ECO:0007669"/>
    <property type="project" value="TreeGrafter"/>
</dbReference>
<dbReference type="InterPro" id="IPR000834">
    <property type="entry name" value="Peptidase_M14"/>
</dbReference>
<dbReference type="CDD" id="cd11308">
    <property type="entry name" value="Peptidase_M14NE-CP-C_like"/>
    <property type="match status" value="1"/>
</dbReference>
<evidence type="ECO:0000259" key="8">
    <source>
        <dbReference type="PROSITE" id="PS52035"/>
    </source>
</evidence>
<feature type="compositionally biased region" description="Basic and acidic residues" evidence="4">
    <location>
        <begin position="150"/>
        <end position="166"/>
    </location>
</feature>
<reference evidence="10" key="1">
    <citation type="submission" date="2025-08" db="UniProtKB">
        <authorList>
            <consortium name="RefSeq"/>
        </authorList>
    </citation>
    <scope>IDENTIFICATION</scope>
    <source>
        <strain evidence="10">Wakin</strain>
        <tissue evidence="10">Muscle</tissue>
    </source>
</reference>
<dbReference type="InterPro" id="IPR013783">
    <property type="entry name" value="Ig-like_fold"/>
</dbReference>
<dbReference type="GO" id="GO:0016485">
    <property type="term" value="P:protein processing"/>
    <property type="evidence" value="ECO:0007669"/>
    <property type="project" value="TreeGrafter"/>
</dbReference>
<dbReference type="Pfam" id="PF00754">
    <property type="entry name" value="F5_F8_type_C"/>
    <property type="match status" value="1"/>
</dbReference>
<dbReference type="PROSITE" id="PS01285">
    <property type="entry name" value="FA58C_1"/>
    <property type="match status" value="1"/>
</dbReference>
<dbReference type="CDD" id="cd00057">
    <property type="entry name" value="FA58C"/>
    <property type="match status" value="1"/>
</dbReference>
<dbReference type="SUPFAM" id="SSF49785">
    <property type="entry name" value="Galactose-binding domain-like"/>
    <property type="match status" value="1"/>
</dbReference>
<dbReference type="FunFam" id="2.60.120.260:FF:000068">
    <property type="entry name" value="Adipocyte enhancer-binding protein 1"/>
    <property type="match status" value="1"/>
</dbReference>
<dbReference type="InterPro" id="IPR036179">
    <property type="entry name" value="Ig-like_dom_sf"/>
</dbReference>
<dbReference type="InterPro" id="IPR057246">
    <property type="entry name" value="CARBOXYPEPT_ZN_1"/>
</dbReference>
<dbReference type="Pfam" id="PF07679">
    <property type="entry name" value="I-set"/>
    <property type="match status" value="1"/>
</dbReference>
<dbReference type="InterPro" id="IPR013098">
    <property type="entry name" value="Ig_I-set"/>
</dbReference>
<dbReference type="SMART" id="SM00631">
    <property type="entry name" value="Zn_pept"/>
    <property type="match status" value="1"/>
</dbReference>
<proteinExistence type="inferred from homology"/>
<evidence type="ECO:0000256" key="3">
    <source>
        <dbReference type="PROSITE-ProRule" id="PRU01379"/>
    </source>
</evidence>
<evidence type="ECO:0000313" key="10">
    <source>
        <dbReference type="RefSeq" id="XP_026125574.1"/>
    </source>
</evidence>
<dbReference type="Pfam" id="PF00246">
    <property type="entry name" value="Peptidase_M14"/>
    <property type="match status" value="2"/>
</dbReference>
<feature type="region of interest" description="Disordered" evidence="4">
    <location>
        <begin position="143"/>
        <end position="206"/>
    </location>
</feature>